<sequence length="292" mass="33953">MSIYKFGNDLTKIRENKKISQEDLAFLSGISRRSISRIENGLIKEPSIDTLLKLSASLDLDLVDLYIKDIYESHYLYRDLLSSFDILCGFKSREEILLLEKKLEILEKDQNFKGKDYELALLRLFIKSLKTPILLSLEEEFEYITSARINKNKILTGNLSFLEARLLINVCNDKAYFKNIDRKEILSSIVDKNEESLIKLIAYYSLVNVMDMERDSLNGLEKINEAISFAKYSNHNEMFALLYYQKFLCQHELGDENYRNSLELSKIFASHLGIDEVLKRVDQGIRDVLSNN</sequence>
<keyword evidence="4" id="KW-1185">Reference proteome</keyword>
<evidence type="ECO:0000313" key="4">
    <source>
        <dbReference type="Proteomes" id="UP001198374"/>
    </source>
</evidence>
<dbReference type="CDD" id="cd00093">
    <property type="entry name" value="HTH_XRE"/>
    <property type="match status" value="1"/>
</dbReference>
<name>A0ABS7YYP4_9FIRM</name>
<evidence type="ECO:0000313" key="3">
    <source>
        <dbReference type="EMBL" id="MCA2096209.1"/>
    </source>
</evidence>
<dbReference type="RefSeq" id="WP_209772619.1">
    <property type="nucleotide sequence ID" value="NZ_JAGGLO010000002.1"/>
</dbReference>
<evidence type="ECO:0000256" key="1">
    <source>
        <dbReference type="ARBA" id="ARBA00023125"/>
    </source>
</evidence>
<evidence type="ECO:0000259" key="2">
    <source>
        <dbReference type="PROSITE" id="PS50943"/>
    </source>
</evidence>
<dbReference type="InterPro" id="IPR001387">
    <property type="entry name" value="Cro/C1-type_HTH"/>
</dbReference>
<dbReference type="PROSITE" id="PS50943">
    <property type="entry name" value="HTH_CROC1"/>
    <property type="match status" value="1"/>
</dbReference>
<comment type="caution">
    <text evidence="3">The sequence shown here is derived from an EMBL/GenBank/DDBJ whole genome shotgun (WGS) entry which is preliminary data.</text>
</comment>
<dbReference type="SMART" id="SM00530">
    <property type="entry name" value="HTH_XRE"/>
    <property type="match status" value="1"/>
</dbReference>
<accession>A0ABS7YYP4</accession>
<dbReference type="InterPro" id="IPR050807">
    <property type="entry name" value="TransReg_Diox_bact_type"/>
</dbReference>
<protein>
    <submittedName>
        <fullName evidence="3">Helix-turn-helix domain-containing protein</fullName>
    </submittedName>
</protein>
<organism evidence="3 4">
    <name type="scientific">Anaerococcus degeneri</name>
    <dbReference type="NCBI Taxonomy" id="361500"/>
    <lineage>
        <taxon>Bacteria</taxon>
        <taxon>Bacillati</taxon>
        <taxon>Bacillota</taxon>
        <taxon>Tissierellia</taxon>
        <taxon>Tissierellales</taxon>
        <taxon>Peptoniphilaceae</taxon>
        <taxon>Anaerococcus</taxon>
    </lineage>
</organism>
<dbReference type="PANTHER" id="PTHR46797:SF1">
    <property type="entry name" value="METHYLPHOSPHONATE SYNTHASE"/>
    <property type="match status" value="1"/>
</dbReference>
<keyword evidence="1" id="KW-0238">DNA-binding</keyword>
<gene>
    <name evidence="3" type="ORF">LDJ82_04680</name>
</gene>
<dbReference type="EMBL" id="JAIWIY010000001">
    <property type="protein sequence ID" value="MCA2096209.1"/>
    <property type="molecule type" value="Genomic_DNA"/>
</dbReference>
<dbReference type="InterPro" id="IPR011990">
    <property type="entry name" value="TPR-like_helical_dom_sf"/>
</dbReference>
<dbReference type="Gene3D" id="1.25.40.10">
    <property type="entry name" value="Tetratricopeptide repeat domain"/>
    <property type="match status" value="1"/>
</dbReference>
<reference evidence="4" key="1">
    <citation type="submission" date="2023-07" db="EMBL/GenBank/DDBJ databases">
        <title>FDA dAtabase for Regulatory Grade micrObial Sequences (FDA-ARGOS): Supporting development and validation of Infectious Disease Dx tests.</title>
        <authorList>
            <person name="Sproer C."/>
            <person name="Gronow S."/>
            <person name="Severitt S."/>
            <person name="Schroder I."/>
            <person name="Tallon L."/>
            <person name="Sadzewicz L."/>
            <person name="Zhao X."/>
            <person name="Boylan J."/>
            <person name="Ott S."/>
            <person name="Bowen H."/>
            <person name="Vavikolanu K."/>
            <person name="Hazen T."/>
            <person name="Aluvathingal J."/>
            <person name="Nadendla S."/>
            <person name="Lowell S."/>
            <person name="Myers T."/>
            <person name="Yan Y."/>
        </authorList>
    </citation>
    <scope>NUCLEOTIDE SEQUENCE [LARGE SCALE GENOMIC DNA]</scope>
    <source>
        <strain evidence="4">FDAARGOS_1538</strain>
    </source>
</reference>
<proteinExistence type="predicted"/>
<dbReference type="PANTHER" id="PTHR46797">
    <property type="entry name" value="HTH-TYPE TRANSCRIPTIONAL REGULATOR"/>
    <property type="match status" value="1"/>
</dbReference>
<feature type="domain" description="HTH cro/C1-type" evidence="2">
    <location>
        <begin position="10"/>
        <end position="65"/>
    </location>
</feature>
<dbReference type="Pfam" id="PF01381">
    <property type="entry name" value="HTH_3"/>
    <property type="match status" value="1"/>
</dbReference>
<dbReference type="SUPFAM" id="SSF47413">
    <property type="entry name" value="lambda repressor-like DNA-binding domains"/>
    <property type="match status" value="1"/>
</dbReference>
<dbReference type="InterPro" id="IPR010982">
    <property type="entry name" value="Lambda_DNA-bd_dom_sf"/>
</dbReference>
<dbReference type="Proteomes" id="UP001198374">
    <property type="component" value="Unassembled WGS sequence"/>
</dbReference>